<evidence type="ECO:0000256" key="3">
    <source>
        <dbReference type="ARBA" id="ARBA00022989"/>
    </source>
</evidence>
<keyword evidence="8" id="KW-1185">Reference proteome</keyword>
<dbReference type="GO" id="GO:0000329">
    <property type="term" value="C:fungal-type vacuole membrane"/>
    <property type="evidence" value="ECO:0007669"/>
    <property type="project" value="TreeGrafter"/>
</dbReference>
<gene>
    <name evidence="7" type="ORF">J8A68_001389</name>
</gene>
<comment type="subcellular location">
    <subcellularLocation>
        <location evidence="1">Membrane</location>
        <topology evidence="1">Multi-pass membrane protein</topology>
    </subcellularLocation>
</comment>
<proteinExistence type="predicted"/>
<accession>A0A8J5R3W3</accession>
<keyword evidence="3 5" id="KW-1133">Transmembrane helix</keyword>
<comment type="caution">
    <text evidence="7">The sequence shown here is derived from an EMBL/GenBank/DDBJ whole genome shotgun (WGS) entry which is preliminary data.</text>
</comment>
<dbReference type="EMBL" id="JAGSYN010000053">
    <property type="protein sequence ID" value="KAG7665080.1"/>
    <property type="molecule type" value="Genomic_DNA"/>
</dbReference>
<evidence type="ECO:0000256" key="1">
    <source>
        <dbReference type="ARBA" id="ARBA00004141"/>
    </source>
</evidence>
<sequence length="498" mass="54081">MVSTTSQRVFVLLSCTFLGLTCGTLYLYSSYSPQLAQRLHYSASDSSFIALLGTIGVAIAGPIAGSVVDKRGYTVSLAIGGLLIVGGYFGMKRQFDNSYSDLSMSGSFIFAIGLGSTFINSSCLKCCAITFPSMRGVATSLPLALYGLSALFYSVIASVFYPGDTSNFLGFVGYSIIIILIICAPSVIMADYEHKPKRSIKSEYKPTDPLSSSSSHSKSTNLFYNPKFWLIFAITGTLASLGQMYIYSVGYMVKALVSYTIRNGVDITPISIEETETVIQHDQQFQVGLLSIANCVGRILSGILGDFITQSFGLPRTWLLFFPSIGMTITQLLSFHIKNYAKLPVDSLLTGLFYGFTFCIMPTIVGDMFGMDNFSYNWGIVALAPIFPSYYFTSLFGKIYDSKSISSASNTNDAAAGTSAAGGLVCMLGNQCYNSIFKITFSVSILSIILVSILTIGQSCWYGRKTENKRIKPLRLASPSSVLPMASPLKFQFNEKDS</sequence>
<dbReference type="GeneID" id="73468190"/>
<evidence type="ECO:0000313" key="7">
    <source>
        <dbReference type="EMBL" id="KAG7665080.1"/>
    </source>
</evidence>
<evidence type="ECO:0000256" key="2">
    <source>
        <dbReference type="ARBA" id="ARBA00022692"/>
    </source>
</evidence>
<dbReference type="PANTHER" id="PTHR21576:SF158">
    <property type="entry name" value="RIBOSOMAL RNA-PROCESSING PROTEIN 12-LIKE CONSERVED DOMAIN-CONTAINING PROTEIN"/>
    <property type="match status" value="1"/>
</dbReference>
<feature type="transmembrane region" description="Helical" evidence="5">
    <location>
        <begin position="109"/>
        <end position="131"/>
    </location>
</feature>
<dbReference type="OrthoDB" id="410267at2759"/>
<evidence type="ECO:0000313" key="8">
    <source>
        <dbReference type="Proteomes" id="UP000694255"/>
    </source>
</evidence>
<feature type="transmembrane region" description="Helical" evidence="5">
    <location>
        <begin position="168"/>
        <end position="192"/>
    </location>
</feature>
<feature type="transmembrane region" description="Helical" evidence="5">
    <location>
        <begin position="72"/>
        <end position="89"/>
    </location>
</feature>
<dbReference type="Proteomes" id="UP000694255">
    <property type="component" value="Unassembled WGS sequence"/>
</dbReference>
<feature type="transmembrane region" description="Helical" evidence="5">
    <location>
        <begin position="228"/>
        <end position="247"/>
    </location>
</feature>
<dbReference type="InterPro" id="IPR010658">
    <property type="entry name" value="Nodulin-like"/>
</dbReference>
<evidence type="ECO:0000256" key="5">
    <source>
        <dbReference type="SAM" id="Phobius"/>
    </source>
</evidence>
<evidence type="ECO:0000259" key="6">
    <source>
        <dbReference type="Pfam" id="PF06813"/>
    </source>
</evidence>
<keyword evidence="2 5" id="KW-0812">Transmembrane</keyword>
<feature type="transmembrane region" description="Helical" evidence="5">
    <location>
        <begin position="143"/>
        <end position="162"/>
    </location>
</feature>
<feature type="transmembrane region" description="Helical" evidence="5">
    <location>
        <begin position="9"/>
        <end position="28"/>
    </location>
</feature>
<feature type="transmembrane region" description="Helical" evidence="5">
    <location>
        <begin position="349"/>
        <end position="369"/>
    </location>
</feature>
<dbReference type="PANTHER" id="PTHR21576">
    <property type="entry name" value="UNCHARACTERIZED NODULIN-LIKE PROTEIN"/>
    <property type="match status" value="1"/>
</dbReference>
<dbReference type="RefSeq" id="XP_049265312.1">
    <property type="nucleotide sequence ID" value="XM_049405038.1"/>
</dbReference>
<feature type="transmembrane region" description="Helical" evidence="5">
    <location>
        <begin position="48"/>
        <end position="65"/>
    </location>
</feature>
<feature type="transmembrane region" description="Helical" evidence="5">
    <location>
        <begin position="375"/>
        <end position="393"/>
    </location>
</feature>
<protein>
    <recommendedName>
        <fullName evidence="6">Nodulin-like domain-containing protein</fullName>
    </recommendedName>
</protein>
<dbReference type="AlphaFoldDB" id="A0A8J5R3W3"/>
<organism evidence="7 8">
    <name type="scientific">[Candida] subhashii</name>
    <dbReference type="NCBI Taxonomy" id="561895"/>
    <lineage>
        <taxon>Eukaryota</taxon>
        <taxon>Fungi</taxon>
        <taxon>Dikarya</taxon>
        <taxon>Ascomycota</taxon>
        <taxon>Saccharomycotina</taxon>
        <taxon>Pichiomycetes</taxon>
        <taxon>Debaryomycetaceae</taxon>
        <taxon>Spathaspora</taxon>
    </lineage>
</organism>
<dbReference type="Pfam" id="PF06813">
    <property type="entry name" value="Nodulin-like"/>
    <property type="match status" value="1"/>
</dbReference>
<feature type="transmembrane region" description="Helical" evidence="5">
    <location>
        <begin position="439"/>
        <end position="462"/>
    </location>
</feature>
<feature type="transmembrane region" description="Helical" evidence="5">
    <location>
        <begin position="318"/>
        <end position="337"/>
    </location>
</feature>
<name>A0A8J5R3W3_9ASCO</name>
<feature type="domain" description="Nodulin-like" evidence="6">
    <location>
        <begin position="10"/>
        <end position="193"/>
    </location>
</feature>
<evidence type="ECO:0000256" key="4">
    <source>
        <dbReference type="ARBA" id="ARBA00023136"/>
    </source>
</evidence>
<reference evidence="7 8" key="1">
    <citation type="journal article" date="2021" name="DNA Res.">
        <title>Genome analysis of Candida subhashii reveals its hybrid nature and dual mitochondrial genome conformations.</title>
        <authorList>
            <person name="Mixao V."/>
            <person name="Hegedusova E."/>
            <person name="Saus E."/>
            <person name="Pryszcz L.P."/>
            <person name="Cillingova A."/>
            <person name="Nosek J."/>
            <person name="Gabaldon T."/>
        </authorList>
    </citation>
    <scope>NUCLEOTIDE SEQUENCE [LARGE SCALE GENOMIC DNA]</scope>
    <source>
        <strain evidence="7 8">CBS 10753</strain>
    </source>
</reference>
<keyword evidence="4 5" id="KW-0472">Membrane</keyword>